<dbReference type="InterPro" id="IPR031836">
    <property type="entry name" value="Trans_coact"/>
</dbReference>
<dbReference type="Pfam" id="PF16805">
    <property type="entry name" value="Trans_coact"/>
    <property type="match status" value="1"/>
</dbReference>
<dbReference type="Gene3D" id="1.10.10.2850">
    <property type="entry name" value="Phage late-transcription coactivator-like"/>
    <property type="match status" value="1"/>
</dbReference>
<dbReference type="EMBL" id="UINC01016293">
    <property type="protein sequence ID" value="SVA67936.1"/>
    <property type="molecule type" value="Genomic_DNA"/>
</dbReference>
<sequence length="74" mass="8464">MSLQTQTAKEFFVKIEDIVTDTSMSYMDAVLYYCESNNMEPETAGSLINGKLKQKIREEAEKLNFLPKTARLPI</sequence>
<protein>
    <submittedName>
        <fullName evidence="1">Uncharacterized protein</fullName>
    </submittedName>
</protein>
<dbReference type="InterPro" id="IPR042071">
    <property type="entry name" value="Trans_coact_sf"/>
</dbReference>
<reference evidence="1" key="1">
    <citation type="submission" date="2018-05" db="EMBL/GenBank/DDBJ databases">
        <authorList>
            <person name="Lanie J.A."/>
            <person name="Ng W.-L."/>
            <person name="Kazmierczak K.M."/>
            <person name="Andrzejewski T.M."/>
            <person name="Davidsen T.M."/>
            <person name="Wayne K.J."/>
            <person name="Tettelin H."/>
            <person name="Glass J.I."/>
            <person name="Rusch D."/>
            <person name="Podicherti R."/>
            <person name="Tsui H.-C.T."/>
            <person name="Winkler M.E."/>
        </authorList>
    </citation>
    <scope>NUCLEOTIDE SEQUENCE</scope>
</reference>
<dbReference type="AlphaFoldDB" id="A0A381XT05"/>
<name>A0A381XT05_9ZZZZ</name>
<evidence type="ECO:0000313" key="1">
    <source>
        <dbReference type="EMBL" id="SVA67936.1"/>
    </source>
</evidence>
<organism evidence="1">
    <name type="scientific">marine metagenome</name>
    <dbReference type="NCBI Taxonomy" id="408172"/>
    <lineage>
        <taxon>unclassified sequences</taxon>
        <taxon>metagenomes</taxon>
        <taxon>ecological metagenomes</taxon>
    </lineage>
</organism>
<accession>A0A381XT05</accession>
<proteinExistence type="predicted"/>
<gene>
    <name evidence="1" type="ORF">METZ01_LOCUS120790</name>
</gene>